<dbReference type="OrthoDB" id="5978656at2759"/>
<dbReference type="EMBL" id="JAATWM020000039">
    <property type="protein sequence ID" value="KAF9872230.1"/>
    <property type="molecule type" value="Genomic_DNA"/>
</dbReference>
<protein>
    <recommendedName>
        <fullName evidence="3">aldehyde dehydrogenase (NAD(+))</fullName>
        <ecNumber evidence="3">1.2.1.3</ecNumber>
    </recommendedName>
</protein>
<dbReference type="InterPro" id="IPR015590">
    <property type="entry name" value="Aldehyde_DH_dom"/>
</dbReference>
<dbReference type="PROSITE" id="PS00687">
    <property type="entry name" value="ALDEHYDE_DEHYDR_GLU"/>
    <property type="match status" value="1"/>
</dbReference>
<organism evidence="8 9">
    <name type="scientific">Colletotrichum karsti</name>
    <dbReference type="NCBI Taxonomy" id="1095194"/>
    <lineage>
        <taxon>Eukaryota</taxon>
        <taxon>Fungi</taxon>
        <taxon>Dikarya</taxon>
        <taxon>Ascomycota</taxon>
        <taxon>Pezizomycotina</taxon>
        <taxon>Sordariomycetes</taxon>
        <taxon>Hypocreomycetidae</taxon>
        <taxon>Glomerellales</taxon>
        <taxon>Glomerellaceae</taxon>
        <taxon>Colletotrichum</taxon>
        <taxon>Colletotrichum boninense species complex</taxon>
    </lineage>
</organism>
<dbReference type="InterPro" id="IPR016162">
    <property type="entry name" value="Ald_DH_N"/>
</dbReference>
<evidence type="ECO:0000256" key="3">
    <source>
        <dbReference type="ARBA" id="ARBA00024226"/>
    </source>
</evidence>
<dbReference type="InterPro" id="IPR016163">
    <property type="entry name" value="Ald_DH_C"/>
</dbReference>
<keyword evidence="9" id="KW-1185">Reference proteome</keyword>
<evidence type="ECO:0000256" key="4">
    <source>
        <dbReference type="ARBA" id="ARBA00049194"/>
    </source>
</evidence>
<evidence type="ECO:0000313" key="9">
    <source>
        <dbReference type="Proteomes" id="UP000781932"/>
    </source>
</evidence>
<dbReference type="PROSITE" id="PS00070">
    <property type="entry name" value="ALDEHYDE_DEHYDR_CYS"/>
    <property type="match status" value="1"/>
</dbReference>
<feature type="domain" description="Aldehyde dehydrogenase" evidence="7">
    <location>
        <begin position="32"/>
        <end position="486"/>
    </location>
</feature>
<name>A0A9P6I590_9PEZI</name>
<dbReference type="Proteomes" id="UP000781932">
    <property type="component" value="Unassembled WGS sequence"/>
</dbReference>
<comment type="catalytic activity">
    <reaction evidence="4">
        <text>an aldehyde + NAD(+) + H2O = a carboxylate + NADH + 2 H(+)</text>
        <dbReference type="Rhea" id="RHEA:16185"/>
        <dbReference type="ChEBI" id="CHEBI:15377"/>
        <dbReference type="ChEBI" id="CHEBI:15378"/>
        <dbReference type="ChEBI" id="CHEBI:17478"/>
        <dbReference type="ChEBI" id="CHEBI:29067"/>
        <dbReference type="ChEBI" id="CHEBI:57540"/>
        <dbReference type="ChEBI" id="CHEBI:57945"/>
        <dbReference type="EC" id="1.2.1.3"/>
    </reaction>
</comment>
<accession>A0A9P6I590</accession>
<dbReference type="InterPro" id="IPR029510">
    <property type="entry name" value="Ald_DH_CS_GLU"/>
</dbReference>
<dbReference type="PANTHER" id="PTHR11699">
    <property type="entry name" value="ALDEHYDE DEHYDROGENASE-RELATED"/>
    <property type="match status" value="1"/>
</dbReference>
<evidence type="ECO:0000256" key="2">
    <source>
        <dbReference type="ARBA" id="ARBA00023002"/>
    </source>
</evidence>
<dbReference type="Gene3D" id="3.40.309.10">
    <property type="entry name" value="Aldehyde Dehydrogenase, Chain A, domain 2"/>
    <property type="match status" value="1"/>
</dbReference>
<dbReference type="FunFam" id="3.40.605.10:FF:000001">
    <property type="entry name" value="Aldehyde dehydrogenase 1"/>
    <property type="match status" value="1"/>
</dbReference>
<dbReference type="GeneID" id="62166110"/>
<proteinExistence type="inferred from homology"/>
<evidence type="ECO:0000313" key="8">
    <source>
        <dbReference type="EMBL" id="KAF9872230.1"/>
    </source>
</evidence>
<dbReference type="InterPro" id="IPR016161">
    <property type="entry name" value="Ald_DH/histidinol_DH"/>
</dbReference>
<keyword evidence="2 6" id="KW-0560">Oxidoreductase</keyword>
<evidence type="ECO:0000259" key="7">
    <source>
        <dbReference type="Pfam" id="PF00171"/>
    </source>
</evidence>
<comment type="caution">
    <text evidence="8">The sequence shown here is derived from an EMBL/GenBank/DDBJ whole genome shotgun (WGS) entry which is preliminary data.</text>
</comment>
<dbReference type="AlphaFoldDB" id="A0A9P6I590"/>
<dbReference type="FunFam" id="3.40.309.10:FF:000012">
    <property type="entry name" value="Betaine aldehyde dehydrogenase"/>
    <property type="match status" value="1"/>
</dbReference>
<sequence>MNTQEETVVGLPDGTKYSQPTGIFIDNNFCSSEDGSTLESINPYTQQEICSFARGKKADIDNAIASSKRAWQSWKKTTPQDRGKLLARLADLIERDADLLAKIESIDAGKPVKIAKVADVLASAACLRYYSGWADKVKGETIDTDIDTLNLTIREPLGICGLIIPWNFPILMCGWKLGPALAAGNVVVLKPAELTPLSALYLGKLVVEAGFPPGAVNIVPGLGHEAGAALSAHPDVAKISFTGSTAVGKSILRASAETNLKKVTLELGGKSPSIVLDGADLDEVVEWVNGGIFYNMGQNCCASSRVFVQESVYESFIEKFVIRAKQNQLGDPFDDKTFLGPQISHGQHAKIMGMIHNAKLQGAVLATGGTSPKGWFIEPTIFRDVTSKMDITKEEVFGPVVTVASFKTEEEALSLAHDTCYGLAAAVFTTDMKRGIRMAKNLEAGTVWVNCYNRISHALAFGGYKQSGNGKDLGEEAIYGFTQLKTHPIFDSKEWKDIPITLTIGLSTTPIPILSGKEATETRACLKWEARLEVKAKDMPRLMREGFHWTTANCHRESTYVNNEIEAGPREEGWKCARYYFLSDLGKDPYWTAMLVVLARDIQTLAQFRIDTLRPDMVYTVIGSNAKSQWIYRFDTLDPSQNFNAIYDDMPLEGWWPWLKDKGKQLLS</sequence>
<dbReference type="InterPro" id="IPR016160">
    <property type="entry name" value="Ald_DH_CS_CYS"/>
</dbReference>
<gene>
    <name evidence="8" type="ORF">CkaCkLH20_10322</name>
</gene>
<dbReference type="Gene3D" id="3.40.605.10">
    <property type="entry name" value="Aldehyde Dehydrogenase, Chain A, domain 1"/>
    <property type="match status" value="1"/>
</dbReference>
<feature type="active site" evidence="5">
    <location>
        <position position="266"/>
    </location>
</feature>
<dbReference type="EC" id="1.2.1.3" evidence="3"/>
<dbReference type="RefSeq" id="XP_038741691.1">
    <property type="nucleotide sequence ID" value="XM_038893036.1"/>
</dbReference>
<reference evidence="8" key="1">
    <citation type="submission" date="2020-03" db="EMBL/GenBank/DDBJ databases">
        <authorList>
            <person name="He L."/>
        </authorList>
    </citation>
    <scope>NUCLEOTIDE SEQUENCE</scope>
    <source>
        <strain evidence="8">CkLH20</strain>
    </source>
</reference>
<reference evidence="8" key="2">
    <citation type="submission" date="2020-11" db="EMBL/GenBank/DDBJ databases">
        <title>Whole genome sequencing of Colletotrichum sp.</title>
        <authorList>
            <person name="Li H."/>
        </authorList>
    </citation>
    <scope>NUCLEOTIDE SEQUENCE</scope>
    <source>
        <strain evidence="8">CkLH20</strain>
    </source>
</reference>
<evidence type="ECO:0000256" key="6">
    <source>
        <dbReference type="RuleBase" id="RU003345"/>
    </source>
</evidence>
<dbReference type="GO" id="GO:0004029">
    <property type="term" value="F:aldehyde dehydrogenase (NAD+) activity"/>
    <property type="evidence" value="ECO:0007669"/>
    <property type="project" value="UniProtKB-EC"/>
</dbReference>
<comment type="similarity">
    <text evidence="1 6">Belongs to the aldehyde dehydrogenase family.</text>
</comment>
<dbReference type="Pfam" id="PF00171">
    <property type="entry name" value="Aldedh"/>
    <property type="match status" value="1"/>
</dbReference>
<dbReference type="SUPFAM" id="SSF53720">
    <property type="entry name" value="ALDH-like"/>
    <property type="match status" value="1"/>
</dbReference>
<dbReference type="CDD" id="cd07091">
    <property type="entry name" value="ALDH_F1-2_Ald2-like"/>
    <property type="match status" value="1"/>
</dbReference>
<evidence type="ECO:0000256" key="1">
    <source>
        <dbReference type="ARBA" id="ARBA00009986"/>
    </source>
</evidence>
<evidence type="ECO:0000256" key="5">
    <source>
        <dbReference type="PROSITE-ProRule" id="PRU10007"/>
    </source>
</evidence>